<sequence>MPTTKPLSPISHLTATLLDFWSPSLYGMSSYMARNKGHGDNSTLNYFFSWLDSLQDSSFIHKPSETVQGGKGGVAWVMVLIVKLLLNTAVSALKITPPSPPPANLDLGHLGRGKFYRLIEYFHTWSKLCASSVATLSKTSHERVHAVDSSPFESAEEVESAREPELAGEVAETGLAPDAEGVEEDSDGALVTTSSRKGKGKSKAKAKKSERISFRQLNEESETPVDDTMLHKTFVHQALFEPAPERIATVDFGSRTHLFGFFAQQPEVPTAEGTTQALIGEAKVALNEAKAAIGVWDTLDKAYGTPYLQSSIRHASMLVECTDEPARSLILGLTLHRFNMNRCQTLWPQVKIAHQAVLAACRKLSVLATAIRKMSPDQAPPGPATKQLNELFIQVEMKILACRAIVEPLQQLHTVAVHHCNTAKDGWDLDLFSMDMDDLLRLAHEVANWRKLTWGNLHDLHNFITGKWGLLNLHEIELLPEKIQFVFGGPSGDVFNSSANETLRLYLKGTPFPQSATASIPEGPAPSEPGEQSSIGISSPQADEGVNAGTRSSTINISGPGPNISQVDGGRGSSAPAGTSTITDIRPLTPSADEAPSATTTAQIGRSEEESSGGSVEGLMNVGLDESEKGATPTSGSGGDDSGSYNPTTASDSALAPEEVPPVVSATQGVRVTRGRSNQATASESAEPVDWRTQLQAKHKAEEPEGKRGGTSAQGGPAGKRCRARS</sequence>
<feature type="region of interest" description="Disordered" evidence="1">
    <location>
        <begin position="514"/>
        <end position="726"/>
    </location>
</feature>
<feature type="compositionally biased region" description="Polar residues" evidence="1">
    <location>
        <begin position="665"/>
        <end position="684"/>
    </location>
</feature>
<evidence type="ECO:0000313" key="2">
    <source>
        <dbReference type="EMBL" id="KAB5587746.1"/>
    </source>
</evidence>
<comment type="caution">
    <text evidence="2">The sequence shown here is derived from an EMBL/GenBank/DDBJ whole genome shotgun (WGS) entry which is preliminary data.</text>
</comment>
<name>A0A5N5Q8K3_9AGAM</name>
<evidence type="ECO:0000313" key="3">
    <source>
        <dbReference type="Proteomes" id="UP000383932"/>
    </source>
</evidence>
<organism evidence="2 3">
    <name type="scientific">Ceratobasidium theobromae</name>
    <dbReference type="NCBI Taxonomy" id="1582974"/>
    <lineage>
        <taxon>Eukaryota</taxon>
        <taxon>Fungi</taxon>
        <taxon>Dikarya</taxon>
        <taxon>Basidiomycota</taxon>
        <taxon>Agaricomycotina</taxon>
        <taxon>Agaricomycetes</taxon>
        <taxon>Cantharellales</taxon>
        <taxon>Ceratobasidiaceae</taxon>
        <taxon>Ceratobasidium</taxon>
    </lineage>
</organism>
<protein>
    <submittedName>
        <fullName evidence="2">Uncharacterized protein</fullName>
    </submittedName>
</protein>
<gene>
    <name evidence="2" type="ORF">CTheo_8813</name>
</gene>
<dbReference type="AlphaFoldDB" id="A0A5N5Q8K3"/>
<feature type="compositionally biased region" description="Polar residues" evidence="1">
    <location>
        <begin position="530"/>
        <end position="541"/>
    </location>
</feature>
<feature type="compositionally biased region" description="Basic residues" evidence="1">
    <location>
        <begin position="196"/>
        <end position="206"/>
    </location>
</feature>
<dbReference type="EMBL" id="SSOP01000813">
    <property type="protein sequence ID" value="KAB5587746.1"/>
    <property type="molecule type" value="Genomic_DNA"/>
</dbReference>
<evidence type="ECO:0000256" key="1">
    <source>
        <dbReference type="SAM" id="MobiDB-lite"/>
    </source>
</evidence>
<dbReference type="OrthoDB" id="3263022at2759"/>
<feature type="region of interest" description="Disordered" evidence="1">
    <location>
        <begin position="148"/>
        <end position="211"/>
    </location>
</feature>
<dbReference type="Proteomes" id="UP000383932">
    <property type="component" value="Unassembled WGS sequence"/>
</dbReference>
<feature type="compositionally biased region" description="Basic and acidic residues" evidence="1">
    <location>
        <begin position="699"/>
        <end position="708"/>
    </location>
</feature>
<reference evidence="2 3" key="1">
    <citation type="journal article" date="2019" name="Fungal Biol. Biotechnol.">
        <title>Draft genome sequence of fastidious pathogen Ceratobasidium theobromae, which causes vascular-streak dieback in Theobroma cacao.</title>
        <authorList>
            <person name="Ali S.S."/>
            <person name="Asman A."/>
            <person name="Shao J."/>
            <person name="Firmansyah A.P."/>
            <person name="Susilo A.W."/>
            <person name="Rosmana A."/>
            <person name="McMahon P."/>
            <person name="Junaid M."/>
            <person name="Guest D."/>
            <person name="Kheng T.Y."/>
            <person name="Meinhardt L.W."/>
            <person name="Bailey B.A."/>
        </authorList>
    </citation>
    <scope>NUCLEOTIDE SEQUENCE [LARGE SCALE GENOMIC DNA]</scope>
    <source>
        <strain evidence="2 3">CT2</strain>
    </source>
</reference>
<keyword evidence="3" id="KW-1185">Reference proteome</keyword>
<accession>A0A5N5Q8K3</accession>
<proteinExistence type="predicted"/>